<evidence type="ECO:0000256" key="12">
    <source>
        <dbReference type="RuleBase" id="RU003357"/>
    </source>
</evidence>
<dbReference type="NCBIfam" id="TIGR01786">
    <property type="entry name" value="TonB-hemlactrns"/>
    <property type="match status" value="1"/>
</dbReference>
<evidence type="ECO:0000256" key="5">
    <source>
        <dbReference type="ARBA" id="ARBA00022692"/>
    </source>
</evidence>
<dbReference type="KEGG" id="boz:DBV39_11390"/>
<keyword evidence="10 11" id="KW-0998">Cell outer membrane</keyword>
<feature type="domain" description="TonB-dependent receptor-like beta-barrel" evidence="13">
    <location>
        <begin position="291"/>
        <end position="734"/>
    </location>
</feature>
<evidence type="ECO:0000256" key="2">
    <source>
        <dbReference type="ARBA" id="ARBA00009810"/>
    </source>
</evidence>
<dbReference type="InterPro" id="IPR010949">
    <property type="entry name" value="TonB_Hb/transfer/lactofer_rcpt"/>
</dbReference>
<keyword evidence="4 11" id="KW-1134">Transmembrane beta strand</keyword>
<evidence type="ECO:0000256" key="1">
    <source>
        <dbReference type="ARBA" id="ARBA00004571"/>
    </source>
</evidence>
<evidence type="ECO:0000256" key="11">
    <source>
        <dbReference type="PROSITE-ProRule" id="PRU01360"/>
    </source>
</evidence>
<proteinExistence type="inferred from homology"/>
<dbReference type="InterPro" id="IPR036942">
    <property type="entry name" value="Beta-barrel_TonB_sf"/>
</dbReference>
<keyword evidence="7 12" id="KW-0798">TonB box</keyword>
<dbReference type="GO" id="GO:0044718">
    <property type="term" value="P:siderophore transmembrane transport"/>
    <property type="evidence" value="ECO:0007669"/>
    <property type="project" value="TreeGrafter"/>
</dbReference>
<evidence type="ECO:0000256" key="4">
    <source>
        <dbReference type="ARBA" id="ARBA00022452"/>
    </source>
</evidence>
<evidence type="ECO:0000256" key="8">
    <source>
        <dbReference type="ARBA" id="ARBA00023136"/>
    </source>
</evidence>
<dbReference type="PANTHER" id="PTHR30069:SF29">
    <property type="entry name" value="HEMOGLOBIN AND HEMOGLOBIN-HAPTOGLOBIN-BINDING PROTEIN 1-RELATED"/>
    <property type="match status" value="1"/>
</dbReference>
<evidence type="ECO:0000256" key="6">
    <source>
        <dbReference type="ARBA" id="ARBA00022729"/>
    </source>
</evidence>
<dbReference type="InterPro" id="IPR037066">
    <property type="entry name" value="Plug_dom_sf"/>
</dbReference>
<dbReference type="NCBIfam" id="TIGR01785">
    <property type="entry name" value="TonB-hemin"/>
    <property type="match status" value="1"/>
</dbReference>
<dbReference type="GO" id="GO:0015232">
    <property type="term" value="F:heme transmembrane transporter activity"/>
    <property type="evidence" value="ECO:0007669"/>
    <property type="project" value="InterPro"/>
</dbReference>
<evidence type="ECO:0000256" key="7">
    <source>
        <dbReference type="ARBA" id="ARBA00023077"/>
    </source>
</evidence>
<protein>
    <submittedName>
        <fullName evidence="15">TonB-dependent receptor</fullName>
    </submittedName>
</protein>
<dbReference type="GO" id="GO:0009279">
    <property type="term" value="C:cell outer membrane"/>
    <property type="evidence" value="ECO:0007669"/>
    <property type="project" value="UniProtKB-SubCell"/>
</dbReference>
<evidence type="ECO:0000256" key="3">
    <source>
        <dbReference type="ARBA" id="ARBA00022448"/>
    </source>
</evidence>
<dbReference type="CDD" id="cd01347">
    <property type="entry name" value="ligand_gated_channel"/>
    <property type="match status" value="1"/>
</dbReference>
<name>A0A2R4XK77_9BURK</name>
<dbReference type="AlphaFoldDB" id="A0A2R4XK77"/>
<keyword evidence="6" id="KW-0732">Signal</keyword>
<organism evidence="15 16">
    <name type="scientific">Orrella marina</name>
    <dbReference type="NCBI Taxonomy" id="2163011"/>
    <lineage>
        <taxon>Bacteria</taxon>
        <taxon>Pseudomonadati</taxon>
        <taxon>Pseudomonadota</taxon>
        <taxon>Betaproteobacteria</taxon>
        <taxon>Burkholderiales</taxon>
        <taxon>Alcaligenaceae</taxon>
        <taxon>Orrella</taxon>
    </lineage>
</organism>
<evidence type="ECO:0000259" key="13">
    <source>
        <dbReference type="Pfam" id="PF00593"/>
    </source>
</evidence>
<dbReference type="GO" id="GO:0015344">
    <property type="term" value="F:siderophore uptake transmembrane transporter activity"/>
    <property type="evidence" value="ECO:0007669"/>
    <property type="project" value="TreeGrafter"/>
</dbReference>
<evidence type="ECO:0000313" key="16">
    <source>
        <dbReference type="Proteomes" id="UP000244571"/>
    </source>
</evidence>
<dbReference type="PANTHER" id="PTHR30069">
    <property type="entry name" value="TONB-DEPENDENT OUTER MEMBRANE RECEPTOR"/>
    <property type="match status" value="1"/>
</dbReference>
<keyword evidence="8 11" id="KW-0472">Membrane</keyword>
<dbReference type="InterPro" id="IPR039426">
    <property type="entry name" value="TonB-dep_rcpt-like"/>
</dbReference>
<dbReference type="InterPro" id="IPR012910">
    <property type="entry name" value="Plug_dom"/>
</dbReference>
<evidence type="ECO:0000313" key="15">
    <source>
        <dbReference type="EMBL" id="AWB34207.1"/>
    </source>
</evidence>
<evidence type="ECO:0000259" key="14">
    <source>
        <dbReference type="Pfam" id="PF07715"/>
    </source>
</evidence>
<comment type="similarity">
    <text evidence="2 11 12">Belongs to the TonB-dependent receptor family.</text>
</comment>
<sequence length="775" mass="84597">MRIRIIRITIYKILHFPYDLTNSNSITMNISGIKIRGAGFSLAALPLALSAAGVMAQGVTVQQESAQGASAAQAFDAITVMGESSSQETPWATQTGRSELDSLQILNWSQFGSRAEPGVNYNTTTKSINIRGLEGTRVLTRIDGIRQSYLTDVRGDQGGVAGGLNTLDFNSLNQIDVIRGSDSSSVGSGALGGVVDVRTLNPGDLLRDGKPFGALLKTGYYSVDNSWLLNGAFAARNDKGFSWLLQAGVQQGHETINQGNVGGYGTSRTEPNPDNYVQQNYLLKLQQAIDGGHKLGLTASYFNRNDDITDLTANPATYFPGQSYLTEETTRQSIALDYAWAAADSSAIIDTFAAQAYWQDVKLSSDLNANRRTTPQGPYFRGNSIEETTYGLSLDMTKSISGSVSQFWEGGAELYTTRLTQYVGGRDSCPPVVRPFSSCYFFHINQSDIPNTDGNQYGLWLQNTIGFADDTFLVTPAIRYDDYSFSPDNSGSFSSNPNATNLPNSSGQAWSPKLMVTWKPIKDLSVYAQYATGFNAPTATQLYSRFGSPGTYLVQGNPNLDPEKSRGWEFGAKYDNQAVKGSLTYFDNTYTNFIESVTGPGTRQYPFFIQSYENLADVRIYGVEARGEWNFHSNWSVFGSLAWTVGKDRATDTYLNSVAPLTAIFGVAYSAQEWGARAQVTAAAERSNVAYPNATATHPNPDFKAPGYGLVDLTAYWRPSEVKGLTVQAGVFNLFDKTYWNALDVPTAGVNPIARPLDAYTQPGRNFAVSFTYQY</sequence>
<keyword evidence="9 15" id="KW-0675">Receptor</keyword>
<dbReference type="Gene3D" id="2.170.130.10">
    <property type="entry name" value="TonB-dependent receptor, plug domain"/>
    <property type="match status" value="1"/>
</dbReference>
<keyword evidence="16" id="KW-1185">Reference proteome</keyword>
<keyword evidence="3 11" id="KW-0813">Transport</keyword>
<dbReference type="InterPro" id="IPR011276">
    <property type="entry name" value="TonB_haem/Hb_rcpt"/>
</dbReference>
<evidence type="ECO:0000256" key="10">
    <source>
        <dbReference type="ARBA" id="ARBA00023237"/>
    </source>
</evidence>
<dbReference type="Pfam" id="PF00593">
    <property type="entry name" value="TonB_dep_Rec_b-barrel"/>
    <property type="match status" value="1"/>
</dbReference>
<accession>A0A2R4XK77</accession>
<dbReference type="SUPFAM" id="SSF56935">
    <property type="entry name" value="Porins"/>
    <property type="match status" value="1"/>
</dbReference>
<comment type="subcellular location">
    <subcellularLocation>
        <location evidence="1 11">Cell outer membrane</location>
        <topology evidence="1 11">Multi-pass membrane protein</topology>
    </subcellularLocation>
</comment>
<reference evidence="15 16" key="1">
    <citation type="submission" date="2018-04" db="EMBL/GenBank/DDBJ databases">
        <title>Bordetella sp. HZ20 isolated from seawater.</title>
        <authorList>
            <person name="Sun C."/>
        </authorList>
    </citation>
    <scope>NUCLEOTIDE SEQUENCE [LARGE SCALE GENOMIC DNA]</scope>
    <source>
        <strain evidence="15 16">HZ20</strain>
    </source>
</reference>
<dbReference type="InterPro" id="IPR000531">
    <property type="entry name" value="Beta-barrel_TonB"/>
</dbReference>
<gene>
    <name evidence="15" type="ORF">DBV39_11390</name>
</gene>
<feature type="domain" description="TonB-dependent receptor plug" evidence="14">
    <location>
        <begin position="87"/>
        <end position="194"/>
    </location>
</feature>
<evidence type="ECO:0000256" key="9">
    <source>
        <dbReference type="ARBA" id="ARBA00023170"/>
    </source>
</evidence>
<keyword evidence="5 11" id="KW-0812">Transmembrane</keyword>
<dbReference type="PROSITE" id="PS52016">
    <property type="entry name" value="TONB_DEPENDENT_REC_3"/>
    <property type="match status" value="1"/>
</dbReference>
<dbReference type="Proteomes" id="UP000244571">
    <property type="component" value="Chromosome"/>
</dbReference>
<dbReference type="EMBL" id="CP028901">
    <property type="protein sequence ID" value="AWB34207.1"/>
    <property type="molecule type" value="Genomic_DNA"/>
</dbReference>
<dbReference type="Pfam" id="PF07715">
    <property type="entry name" value="Plug"/>
    <property type="match status" value="1"/>
</dbReference>
<dbReference type="Gene3D" id="2.40.170.20">
    <property type="entry name" value="TonB-dependent receptor, beta-barrel domain"/>
    <property type="match status" value="1"/>
</dbReference>